<keyword evidence="10" id="KW-0969">Cilium</keyword>
<gene>
    <name evidence="10" type="ORF">DSYM_21220</name>
</gene>
<dbReference type="NCBIfam" id="NF004238">
    <property type="entry name" value="PRK05682.1-1"/>
    <property type="match status" value="1"/>
</dbReference>
<feature type="domain" description="Flagellar hook protein FlgE D2" evidence="8">
    <location>
        <begin position="161"/>
        <end position="281"/>
    </location>
</feature>
<evidence type="ECO:0000259" key="7">
    <source>
        <dbReference type="Pfam" id="PF06429"/>
    </source>
</evidence>
<dbReference type="GO" id="GO:0005829">
    <property type="term" value="C:cytosol"/>
    <property type="evidence" value="ECO:0007669"/>
    <property type="project" value="TreeGrafter"/>
</dbReference>
<keyword evidence="10" id="KW-0282">Flagellum</keyword>
<comment type="subcellular location">
    <subcellularLocation>
        <location evidence="1 5">Bacterial flagellum basal body</location>
    </subcellularLocation>
</comment>
<dbReference type="KEGG" id="ddz:DSYM_21220"/>
<dbReference type="NCBIfam" id="TIGR03506">
    <property type="entry name" value="FlgEFG_subfam"/>
    <property type="match status" value="1"/>
</dbReference>
<dbReference type="InterPro" id="IPR001444">
    <property type="entry name" value="Flag_bb_rod_N"/>
</dbReference>
<evidence type="ECO:0000256" key="5">
    <source>
        <dbReference type="RuleBase" id="RU362116"/>
    </source>
</evidence>
<dbReference type="InterPro" id="IPR053967">
    <property type="entry name" value="LlgE_F_G-like_D1"/>
</dbReference>
<dbReference type="Pfam" id="PF00460">
    <property type="entry name" value="Flg_bb_rod"/>
    <property type="match status" value="1"/>
</dbReference>
<dbReference type="Gene3D" id="2.60.98.20">
    <property type="entry name" value="Flagellar hook protein FlgE"/>
    <property type="match status" value="1"/>
</dbReference>
<dbReference type="AlphaFoldDB" id="A0A809R1B6"/>
<dbReference type="PANTHER" id="PTHR30435:SF1">
    <property type="entry name" value="FLAGELLAR HOOK PROTEIN FLGE"/>
    <property type="match status" value="1"/>
</dbReference>
<keyword evidence="10" id="KW-0966">Cell projection</keyword>
<reference evidence="10" key="1">
    <citation type="journal article" name="DNA Res.">
        <title>The physiological potential of anammox bacteria as revealed by their core genome structure.</title>
        <authorList>
            <person name="Okubo T."/>
            <person name="Toyoda A."/>
            <person name="Fukuhara K."/>
            <person name="Uchiyama I."/>
            <person name="Harigaya Y."/>
            <person name="Kuroiwa M."/>
            <person name="Suzuki T."/>
            <person name="Murakami Y."/>
            <person name="Suwa Y."/>
            <person name="Takami H."/>
        </authorList>
    </citation>
    <scope>NUCLEOTIDE SEQUENCE</scope>
    <source>
        <strain evidence="10">317325-3</strain>
    </source>
</reference>
<feature type="domain" description="Flagellar basal-body/hook protein C-terminal" evidence="7">
    <location>
        <begin position="355"/>
        <end position="399"/>
    </location>
</feature>
<dbReference type="GO" id="GO:0071978">
    <property type="term" value="P:bacterial-type flagellum-dependent swarming motility"/>
    <property type="evidence" value="ECO:0007669"/>
    <property type="project" value="TreeGrafter"/>
</dbReference>
<dbReference type="Pfam" id="PF22692">
    <property type="entry name" value="LlgE_F_G_D1"/>
    <property type="match status" value="1"/>
</dbReference>
<keyword evidence="4 5" id="KW-0975">Bacterial flagellum</keyword>
<dbReference type="InterPro" id="IPR020013">
    <property type="entry name" value="Flagellar_FlgE/F/G"/>
</dbReference>
<dbReference type="Proteomes" id="UP000662914">
    <property type="component" value="Chromosome"/>
</dbReference>
<dbReference type="SUPFAM" id="SSF117143">
    <property type="entry name" value="Flagellar hook protein flgE"/>
    <property type="match status" value="1"/>
</dbReference>
<dbReference type="InterPro" id="IPR010930">
    <property type="entry name" value="Flg_bb/hook_C_dom"/>
</dbReference>
<dbReference type="PANTHER" id="PTHR30435">
    <property type="entry name" value="FLAGELLAR PROTEIN"/>
    <property type="match status" value="1"/>
</dbReference>
<evidence type="ECO:0000313" key="11">
    <source>
        <dbReference type="Proteomes" id="UP000662914"/>
    </source>
</evidence>
<dbReference type="InterPro" id="IPR011491">
    <property type="entry name" value="FlgE_D2"/>
</dbReference>
<name>A0A809R1B6_9PROT</name>
<comment type="function">
    <text evidence="5">A flexible structure which links the flagellar filament to the drive apparatus in the basal body.</text>
</comment>
<dbReference type="EMBL" id="AP021857">
    <property type="protein sequence ID" value="BBO21423.1"/>
    <property type="molecule type" value="Genomic_DNA"/>
</dbReference>
<dbReference type="InterPro" id="IPR037925">
    <property type="entry name" value="FlgE/F/G-like"/>
</dbReference>
<dbReference type="GO" id="GO:0009424">
    <property type="term" value="C:bacterial-type flagellum hook"/>
    <property type="evidence" value="ECO:0007669"/>
    <property type="project" value="TreeGrafter"/>
</dbReference>
<accession>A0A809R1B6</accession>
<dbReference type="PROSITE" id="PS00588">
    <property type="entry name" value="FLAGELLA_BB_ROD"/>
    <property type="match status" value="1"/>
</dbReference>
<evidence type="ECO:0000259" key="8">
    <source>
        <dbReference type="Pfam" id="PF07559"/>
    </source>
</evidence>
<dbReference type="InterPro" id="IPR037058">
    <property type="entry name" value="Falgellar_hook_FlgE_sf"/>
</dbReference>
<evidence type="ECO:0000256" key="1">
    <source>
        <dbReference type="ARBA" id="ARBA00004117"/>
    </source>
</evidence>
<comment type="similarity">
    <text evidence="2 5">Belongs to the flagella basal body rod proteins family.</text>
</comment>
<dbReference type="Pfam" id="PF07559">
    <property type="entry name" value="FlgE_D2"/>
    <property type="match status" value="1"/>
</dbReference>
<dbReference type="GO" id="GO:0009425">
    <property type="term" value="C:bacterial-type flagellum basal body"/>
    <property type="evidence" value="ECO:0007669"/>
    <property type="project" value="UniProtKB-SubCell"/>
</dbReference>
<feature type="domain" description="Flagellar hook protein FlgE/F/G-like D1" evidence="9">
    <location>
        <begin position="83"/>
        <end position="145"/>
    </location>
</feature>
<organism evidence="10 11">
    <name type="scientific">Candidatus Desulfobacillus denitrificans</name>
    <dbReference type="NCBI Taxonomy" id="2608985"/>
    <lineage>
        <taxon>Bacteria</taxon>
        <taxon>Pseudomonadati</taxon>
        <taxon>Pseudomonadota</taxon>
        <taxon>Betaproteobacteria</taxon>
        <taxon>Candidatus Desulfobacillus</taxon>
    </lineage>
</organism>
<protein>
    <recommendedName>
        <fullName evidence="3 5">Flagellar hook protein FlgE</fullName>
    </recommendedName>
</protein>
<proteinExistence type="inferred from homology"/>
<dbReference type="Pfam" id="PF06429">
    <property type="entry name" value="Flg_bbr_C"/>
    <property type="match status" value="1"/>
</dbReference>
<evidence type="ECO:0000259" key="9">
    <source>
        <dbReference type="Pfam" id="PF22692"/>
    </source>
</evidence>
<evidence type="ECO:0000259" key="6">
    <source>
        <dbReference type="Pfam" id="PF00460"/>
    </source>
</evidence>
<evidence type="ECO:0000256" key="4">
    <source>
        <dbReference type="ARBA" id="ARBA00023143"/>
    </source>
</evidence>
<sequence length="400" mass="40770">MSFQQGLSGLNAAAKGLDAVSNNVSNAATVGFKSASAQFADVFAASIAGGGSGQIGIGVNLSQVKQAFTQGNISVTNNPLDVAINGGGFFRMSDNGAITYTRNGQFLVNKDGYVVNSAGSHLTGYVANAAGIIVPSSPTDILISNADLVPNATTTGAIGLNLDSRETTPPAFVYTDPTTYNSSTAMTVYDSLGNSHVMTLYFRKTAANAWDVYTGLDGNAPGAASGMTFTPAGAVNTGGTLGPLAFAVTTGANALSITLDLTTATQFGSTFGVNSLTQDGYTSGRLSGLSIADNGVIQGRYSNGQSRDLGQIVLANFANPNGLQSLGGNQWSETAASGQPLVGEPNSGSLGALQSAAVEEANIDLTAELVNMITAQRNYQANAQSIKTQDAVMQTLVNLR</sequence>
<feature type="domain" description="Flagellar basal body rod protein N-terminal" evidence="6">
    <location>
        <begin position="6"/>
        <end position="33"/>
    </location>
</feature>
<evidence type="ECO:0000256" key="2">
    <source>
        <dbReference type="ARBA" id="ARBA00009677"/>
    </source>
</evidence>
<evidence type="ECO:0000313" key="10">
    <source>
        <dbReference type="EMBL" id="BBO21423.1"/>
    </source>
</evidence>
<evidence type="ECO:0000256" key="3">
    <source>
        <dbReference type="ARBA" id="ARBA00019015"/>
    </source>
</evidence>
<dbReference type="InterPro" id="IPR019776">
    <property type="entry name" value="Flagellar_basal_body_rod_CS"/>
</dbReference>